<dbReference type="EMBL" id="CP102290">
    <property type="protein sequence ID" value="UWP60157.1"/>
    <property type="molecule type" value="Genomic_DNA"/>
</dbReference>
<evidence type="ECO:0000256" key="5">
    <source>
        <dbReference type="ARBA" id="ARBA00022984"/>
    </source>
</evidence>
<evidence type="ECO:0000256" key="4">
    <source>
        <dbReference type="ARBA" id="ARBA00022960"/>
    </source>
</evidence>
<dbReference type="Gene3D" id="3.40.710.10">
    <property type="entry name" value="DD-peptidase/beta-lactamase superfamily"/>
    <property type="match status" value="1"/>
</dbReference>
<keyword evidence="6" id="KW-0961">Cell wall biogenesis/degradation</keyword>
<dbReference type="Proteomes" id="UP001060164">
    <property type="component" value="Chromosome"/>
</dbReference>
<evidence type="ECO:0000256" key="2">
    <source>
        <dbReference type="ARBA" id="ARBA00022729"/>
    </source>
</evidence>
<feature type="domain" description="VanZ-like" evidence="10">
    <location>
        <begin position="48"/>
        <end position="160"/>
    </location>
</feature>
<dbReference type="PRINTS" id="PR00725">
    <property type="entry name" value="DADACBPTASE1"/>
</dbReference>
<feature type="transmembrane region" description="Helical" evidence="8">
    <location>
        <begin position="88"/>
        <end position="107"/>
    </location>
</feature>
<organism evidence="11 12">
    <name type="scientific">Ruminococcus gauvreauii</name>
    <dbReference type="NCBI Taxonomy" id="438033"/>
    <lineage>
        <taxon>Bacteria</taxon>
        <taxon>Bacillati</taxon>
        <taxon>Bacillota</taxon>
        <taxon>Clostridia</taxon>
        <taxon>Eubacteriales</taxon>
        <taxon>Oscillospiraceae</taxon>
        <taxon>Ruminococcus</taxon>
    </lineage>
</organism>
<feature type="transmembrane region" description="Helical" evidence="8">
    <location>
        <begin position="6"/>
        <end position="27"/>
    </location>
</feature>
<dbReference type="PANTHER" id="PTHR36834">
    <property type="entry name" value="MEMBRANE PROTEIN-RELATED"/>
    <property type="match status" value="1"/>
</dbReference>
<feature type="transmembrane region" description="Helical" evidence="8">
    <location>
        <begin position="39"/>
        <end position="68"/>
    </location>
</feature>
<comment type="similarity">
    <text evidence="1 7">Belongs to the peptidase S11 family.</text>
</comment>
<dbReference type="PANTHER" id="PTHR36834:SF1">
    <property type="entry name" value="INTEGRAL MEMBRANE PROTEIN"/>
    <property type="match status" value="1"/>
</dbReference>
<evidence type="ECO:0000256" key="7">
    <source>
        <dbReference type="RuleBase" id="RU004016"/>
    </source>
</evidence>
<proteinExistence type="inferred from homology"/>
<evidence type="ECO:0000259" key="9">
    <source>
        <dbReference type="Pfam" id="PF00768"/>
    </source>
</evidence>
<dbReference type="InterPro" id="IPR006976">
    <property type="entry name" value="VanZ-like"/>
</dbReference>
<dbReference type="InterPro" id="IPR018044">
    <property type="entry name" value="Peptidase_S11"/>
</dbReference>
<evidence type="ECO:0000256" key="6">
    <source>
        <dbReference type="ARBA" id="ARBA00023316"/>
    </source>
</evidence>
<keyword evidence="2" id="KW-0732">Signal</keyword>
<keyword evidence="8" id="KW-0812">Transmembrane</keyword>
<feature type="transmembrane region" description="Helical" evidence="8">
    <location>
        <begin position="114"/>
        <end position="135"/>
    </location>
</feature>
<dbReference type="InterPro" id="IPR012338">
    <property type="entry name" value="Beta-lactam/transpept-like"/>
</dbReference>
<evidence type="ECO:0000256" key="1">
    <source>
        <dbReference type="ARBA" id="ARBA00007164"/>
    </source>
</evidence>
<evidence type="ECO:0000256" key="3">
    <source>
        <dbReference type="ARBA" id="ARBA00022801"/>
    </source>
</evidence>
<feature type="domain" description="Peptidase S11 D-alanyl-D-alanine carboxypeptidase A N-terminal" evidence="9">
    <location>
        <begin position="230"/>
        <end position="474"/>
    </location>
</feature>
<name>A0ABY5VIM4_9FIRM</name>
<keyword evidence="8" id="KW-1133">Transmembrane helix</keyword>
<evidence type="ECO:0000313" key="12">
    <source>
        <dbReference type="Proteomes" id="UP001060164"/>
    </source>
</evidence>
<dbReference type="RefSeq" id="WP_049898308.1">
    <property type="nucleotide sequence ID" value="NZ_CABLBR010000025.1"/>
</dbReference>
<feature type="transmembrane region" description="Helical" evidence="8">
    <location>
        <begin position="190"/>
        <end position="208"/>
    </location>
</feature>
<keyword evidence="12" id="KW-1185">Reference proteome</keyword>
<protein>
    <submittedName>
        <fullName evidence="11">VanZ family protein</fullName>
    </submittedName>
</protein>
<sequence>MLENVLTYLLPGIAVWAVYLAVFEVYLRTSHQTVTLQYRAATLFLAAAMTAVFSMTVSPVFGFTLGLGRGQINLIPGQVLRDIGSNPLNFFGNILMFIPLGFLLPVLSRRFQKVGNAVLVCAGTSLTIEILQLFLTRGTDIDDLILNTLGGLIGFLAAMMLLAGVRKLYGATGIRDRKTGKIRSRDGKPVLILVILMLIGVMGTGLWHCRQFAEGMPQSQETSDWFGDISIEARNACLIDARKGTILYGKEENQQIAPASTAKILTVLTASRFCGADEEVTVGEEINRIESDASRAWLVIGQRLSVKQLMEGMLLPSGNDAAYVLAVHAGRKIKDQENLPIDQALDVFMDKMNETARLAGAKNSRFLRPDGYDADGQYTTAYDLACCARVFMDTEYGDGYLSDIVRQPSIRTCFADGTDVTWQNTNQLLSPDSAYYDKSVVGLKTGSSDAAGKCLVSAAYRNERLYITVVMGDSDEGRYRDTLDLLNQIGE</sequence>
<gene>
    <name evidence="11" type="ORF">NQ502_03620</name>
</gene>
<dbReference type="Pfam" id="PF04892">
    <property type="entry name" value="VanZ"/>
    <property type="match status" value="1"/>
</dbReference>
<keyword evidence="3" id="KW-0378">Hydrolase</keyword>
<dbReference type="InterPro" id="IPR001967">
    <property type="entry name" value="Peptidase_S11_N"/>
</dbReference>
<evidence type="ECO:0000259" key="10">
    <source>
        <dbReference type="Pfam" id="PF04892"/>
    </source>
</evidence>
<keyword evidence="8" id="KW-0472">Membrane</keyword>
<dbReference type="SUPFAM" id="SSF56601">
    <property type="entry name" value="beta-lactamase/transpeptidase-like"/>
    <property type="match status" value="1"/>
</dbReference>
<accession>A0ABY5VIM4</accession>
<dbReference type="InterPro" id="IPR053150">
    <property type="entry name" value="Teicoplanin_resist-assoc"/>
</dbReference>
<keyword evidence="5" id="KW-0573">Peptidoglycan synthesis</keyword>
<dbReference type="Pfam" id="PF00768">
    <property type="entry name" value="Peptidase_S11"/>
    <property type="match status" value="1"/>
</dbReference>
<reference evidence="11" key="1">
    <citation type="journal article" date="2022" name="Cell">
        <title>Design, construction, and in vivo augmentation of a complex gut microbiome.</title>
        <authorList>
            <person name="Cheng A.G."/>
            <person name="Ho P.Y."/>
            <person name="Aranda-Diaz A."/>
            <person name="Jain S."/>
            <person name="Yu F.B."/>
            <person name="Meng X."/>
            <person name="Wang M."/>
            <person name="Iakiviak M."/>
            <person name="Nagashima K."/>
            <person name="Zhao A."/>
            <person name="Murugkar P."/>
            <person name="Patil A."/>
            <person name="Atabakhsh K."/>
            <person name="Weakley A."/>
            <person name="Yan J."/>
            <person name="Brumbaugh A.R."/>
            <person name="Higginbottom S."/>
            <person name="Dimas A."/>
            <person name="Shiver A.L."/>
            <person name="Deutschbauer A."/>
            <person name="Neff N."/>
            <person name="Sonnenburg J.L."/>
            <person name="Huang K.C."/>
            <person name="Fischbach M.A."/>
        </authorList>
    </citation>
    <scope>NUCLEOTIDE SEQUENCE</scope>
    <source>
        <strain evidence="11">DSM 19829</strain>
    </source>
</reference>
<evidence type="ECO:0000256" key="8">
    <source>
        <dbReference type="SAM" id="Phobius"/>
    </source>
</evidence>
<keyword evidence="4" id="KW-0133">Cell shape</keyword>
<evidence type="ECO:0000313" key="11">
    <source>
        <dbReference type="EMBL" id="UWP60157.1"/>
    </source>
</evidence>
<feature type="transmembrane region" description="Helical" evidence="8">
    <location>
        <begin position="147"/>
        <end position="169"/>
    </location>
</feature>